<evidence type="ECO:0000313" key="2">
    <source>
        <dbReference type="Proteomes" id="UP001060330"/>
    </source>
</evidence>
<sequence length="58" mass="7037">MNKYTIRYYYGSYSGIREVYADDEETAITYMWRMLRKDMTLPVAYQSEEIIDVEYDAD</sequence>
<dbReference type="RefSeq" id="WP_005811065.1">
    <property type="nucleotide sequence ID" value="NZ_CP142686.1"/>
</dbReference>
<organism evidence="1 2">
    <name type="scientific">Bacteroides fragilis</name>
    <dbReference type="NCBI Taxonomy" id="817"/>
    <lineage>
        <taxon>Bacteria</taxon>
        <taxon>Pseudomonadati</taxon>
        <taxon>Bacteroidota</taxon>
        <taxon>Bacteroidia</taxon>
        <taxon>Bacteroidales</taxon>
        <taxon>Bacteroidaceae</taxon>
        <taxon>Bacteroides</taxon>
    </lineage>
</organism>
<dbReference type="GeneID" id="99669224"/>
<gene>
    <name evidence="1" type="ORF">NXX45_01875</name>
</gene>
<reference evidence="1" key="1">
    <citation type="submission" date="2022-08" db="EMBL/GenBank/DDBJ databases">
        <title>Genome Sequencing of Bacteroides fragilis Group Isolates with Nanopore Technology.</title>
        <authorList>
            <person name="Tisza M.J."/>
            <person name="Smith D."/>
            <person name="Dekker J.P."/>
        </authorList>
    </citation>
    <scope>NUCLEOTIDE SEQUENCE</scope>
    <source>
        <strain evidence="1">BFG-70</strain>
    </source>
</reference>
<name>A0AAQ2S6H6_BACFG</name>
<protein>
    <submittedName>
        <fullName evidence="1">Uncharacterized protein</fullName>
    </submittedName>
</protein>
<dbReference type="Proteomes" id="UP001060330">
    <property type="component" value="Chromosome"/>
</dbReference>
<evidence type="ECO:0000313" key="1">
    <source>
        <dbReference type="EMBL" id="UVR56844.1"/>
    </source>
</evidence>
<proteinExistence type="predicted"/>
<dbReference type="AlphaFoldDB" id="A0AAQ2S6H6"/>
<dbReference type="EMBL" id="CP103216">
    <property type="protein sequence ID" value="UVR56844.1"/>
    <property type="molecule type" value="Genomic_DNA"/>
</dbReference>
<accession>A0AAQ2S6H6</accession>